<dbReference type="EMBL" id="CAJNBJ010000017">
    <property type="protein sequence ID" value="CAE6766345.1"/>
    <property type="molecule type" value="Genomic_DNA"/>
</dbReference>
<dbReference type="Proteomes" id="UP000675880">
    <property type="component" value="Unassembled WGS sequence"/>
</dbReference>
<dbReference type="Gene3D" id="3.40.50.2000">
    <property type="entry name" value="Glycogen Phosphorylase B"/>
    <property type="match status" value="2"/>
</dbReference>
<evidence type="ECO:0000313" key="3">
    <source>
        <dbReference type="Proteomes" id="UP000675880"/>
    </source>
</evidence>
<sequence>MSLTGVGTAMAGPTEVGVGPSSGMHTDTQGSESMAKRLLFLASGPPSTRQGGGALRMLHLLRFLGGRFPVDVIVPVQDAAEDASHHVRDVSIDVTTVPLQGPRLLDRFCWISPYSKDRALTSAVQERLASGAYAAIHVDTLSMMPYVPEDTVLPVVLDLRSPSPVSEFRRLRGGQQSASRSNQLIHRVKVRWFDRWCWPTTHCVTVASEEDRIRCERAHPGQRVLVVPNGVDCRTIRPKPDHVMTSPLLLFTGDMGAEHNIEAAVCLATEVFPAIRREFPKSELRLVGRNPDARVTRLAGQGIVVTGSVADLHLHLREASIYVAPYVNGAGTRARLLEAMATGLPIITTSPGIEGMKMQPGRDVLVADQPGDMIESIQTLLASQPDRERFGQAARHMAEIWYDWSRCLWPLESLYQPLIAPRQSPPESTPMAC</sequence>
<dbReference type="RefSeq" id="WP_213042945.1">
    <property type="nucleotide sequence ID" value="NZ_CAJNBJ010000017.1"/>
</dbReference>
<evidence type="ECO:0000256" key="1">
    <source>
        <dbReference type="SAM" id="MobiDB-lite"/>
    </source>
</evidence>
<protein>
    <recommendedName>
        <fullName evidence="4">Glycosyltransferase subfamily 4-like N-terminal domain-containing protein</fullName>
    </recommendedName>
</protein>
<keyword evidence="3" id="KW-1185">Reference proteome</keyword>
<comment type="caution">
    <text evidence="2">The sequence shown here is derived from an EMBL/GenBank/DDBJ whole genome shotgun (WGS) entry which is preliminary data.</text>
</comment>
<dbReference type="InterPro" id="IPR050194">
    <property type="entry name" value="Glycosyltransferase_grp1"/>
</dbReference>
<organism evidence="2 3">
    <name type="scientific">Nitrospira defluvii</name>
    <dbReference type="NCBI Taxonomy" id="330214"/>
    <lineage>
        <taxon>Bacteria</taxon>
        <taxon>Pseudomonadati</taxon>
        <taxon>Nitrospirota</taxon>
        <taxon>Nitrospiria</taxon>
        <taxon>Nitrospirales</taxon>
        <taxon>Nitrospiraceae</taxon>
        <taxon>Nitrospira</taxon>
    </lineage>
</organism>
<dbReference type="Pfam" id="PF13692">
    <property type="entry name" value="Glyco_trans_1_4"/>
    <property type="match status" value="1"/>
</dbReference>
<name>A0ABN7LXT6_9BACT</name>
<feature type="region of interest" description="Disordered" evidence="1">
    <location>
        <begin position="1"/>
        <end position="29"/>
    </location>
</feature>
<reference evidence="2 3" key="1">
    <citation type="submission" date="2021-02" db="EMBL/GenBank/DDBJ databases">
        <authorList>
            <person name="Han P."/>
        </authorList>
    </citation>
    <scope>NUCLEOTIDE SEQUENCE [LARGE SCALE GENOMIC DNA]</scope>
    <source>
        <strain evidence="2">Candidatus Nitrospira sp. ZN2</strain>
    </source>
</reference>
<dbReference type="PANTHER" id="PTHR45947">
    <property type="entry name" value="SULFOQUINOVOSYL TRANSFERASE SQD2"/>
    <property type="match status" value="1"/>
</dbReference>
<dbReference type="PANTHER" id="PTHR45947:SF3">
    <property type="entry name" value="SULFOQUINOVOSYL TRANSFERASE SQD2"/>
    <property type="match status" value="1"/>
</dbReference>
<evidence type="ECO:0008006" key="4">
    <source>
        <dbReference type="Google" id="ProtNLM"/>
    </source>
</evidence>
<accession>A0ABN7LXT6</accession>
<dbReference type="SUPFAM" id="SSF53756">
    <property type="entry name" value="UDP-Glycosyltransferase/glycogen phosphorylase"/>
    <property type="match status" value="1"/>
</dbReference>
<evidence type="ECO:0000313" key="2">
    <source>
        <dbReference type="EMBL" id="CAE6766345.1"/>
    </source>
</evidence>
<dbReference type="CDD" id="cd03801">
    <property type="entry name" value="GT4_PimA-like"/>
    <property type="match status" value="1"/>
</dbReference>
<proteinExistence type="predicted"/>
<gene>
    <name evidence="2" type="ORF">NSPZN2_40060</name>
</gene>